<dbReference type="AlphaFoldDB" id="A0ABD3CC38"/>
<organism evidence="12 13">
    <name type="scientific">Castilleja foliolosa</name>
    <dbReference type="NCBI Taxonomy" id="1961234"/>
    <lineage>
        <taxon>Eukaryota</taxon>
        <taxon>Viridiplantae</taxon>
        <taxon>Streptophyta</taxon>
        <taxon>Embryophyta</taxon>
        <taxon>Tracheophyta</taxon>
        <taxon>Spermatophyta</taxon>
        <taxon>Magnoliopsida</taxon>
        <taxon>eudicotyledons</taxon>
        <taxon>Gunneridae</taxon>
        <taxon>Pentapetalae</taxon>
        <taxon>asterids</taxon>
        <taxon>lamiids</taxon>
        <taxon>Lamiales</taxon>
        <taxon>Orobanchaceae</taxon>
        <taxon>Pedicularideae</taxon>
        <taxon>Castillejinae</taxon>
        <taxon>Castilleja</taxon>
    </lineage>
</organism>
<reference evidence="13" key="1">
    <citation type="journal article" date="2024" name="IScience">
        <title>Strigolactones Initiate the Formation of Haustorium-like Structures in Castilleja.</title>
        <authorList>
            <person name="Buerger M."/>
            <person name="Peterson D."/>
            <person name="Chory J."/>
        </authorList>
    </citation>
    <scope>NUCLEOTIDE SEQUENCE [LARGE SCALE GENOMIC DNA]</scope>
</reference>
<accession>A0ABD3CC38</accession>
<evidence type="ECO:0000256" key="7">
    <source>
        <dbReference type="ARBA" id="ARBA00022989"/>
    </source>
</evidence>
<dbReference type="InterPro" id="IPR019308">
    <property type="entry name" value="TMEM214"/>
</dbReference>
<dbReference type="PANTHER" id="PTHR13448:SF0">
    <property type="entry name" value="TRANSMEMBRANE PROTEIN 214"/>
    <property type="match status" value="1"/>
</dbReference>
<evidence type="ECO:0000313" key="12">
    <source>
        <dbReference type="EMBL" id="KAL3627102.1"/>
    </source>
</evidence>
<evidence type="ECO:0000256" key="3">
    <source>
        <dbReference type="ARBA" id="ARBA00011720"/>
    </source>
</evidence>
<evidence type="ECO:0000256" key="11">
    <source>
        <dbReference type="SAM" id="Phobius"/>
    </source>
</evidence>
<dbReference type="Proteomes" id="UP001632038">
    <property type="component" value="Unassembled WGS sequence"/>
</dbReference>
<gene>
    <name evidence="12" type="ORF">CASFOL_028465</name>
</gene>
<evidence type="ECO:0000256" key="4">
    <source>
        <dbReference type="ARBA" id="ARBA00022692"/>
    </source>
</evidence>
<keyword evidence="5" id="KW-0053">Apoptosis</keyword>
<evidence type="ECO:0000256" key="8">
    <source>
        <dbReference type="ARBA" id="ARBA00023136"/>
    </source>
</evidence>
<dbReference type="EMBL" id="JAVIJP010000039">
    <property type="protein sequence ID" value="KAL3627102.1"/>
    <property type="molecule type" value="Genomic_DNA"/>
</dbReference>
<keyword evidence="6" id="KW-0256">Endoplasmic reticulum</keyword>
<evidence type="ECO:0000313" key="13">
    <source>
        <dbReference type="Proteomes" id="UP001632038"/>
    </source>
</evidence>
<keyword evidence="7 11" id="KW-1133">Transmembrane helix</keyword>
<name>A0ABD3CC38_9LAMI</name>
<keyword evidence="8 11" id="KW-0472">Membrane</keyword>
<sequence>MNSTDGIINGRSPVNYAKPPGEVAIFLVLAIVLCHKPDVLISIVPKLRENLKYQRQNKLPLLALRACQGDLALNDEAVYPTLKVVTLAGSPGSTTMKQFHQRYRPQL</sequence>
<evidence type="ECO:0000256" key="9">
    <source>
        <dbReference type="ARBA" id="ARBA00023180"/>
    </source>
</evidence>
<evidence type="ECO:0000256" key="10">
    <source>
        <dbReference type="ARBA" id="ARBA00024938"/>
    </source>
</evidence>
<proteinExistence type="inferred from homology"/>
<evidence type="ECO:0000256" key="6">
    <source>
        <dbReference type="ARBA" id="ARBA00022824"/>
    </source>
</evidence>
<keyword evidence="13" id="KW-1185">Reference proteome</keyword>
<comment type="function">
    <text evidence="10">Critical mediator, in cooperation with CASP4, of endoplasmic reticulum-stress induced apoptosis. Required or the activation of CASP4 following endoplasmic reticulum stress.</text>
</comment>
<keyword evidence="9" id="KW-0325">Glycoprotein</keyword>
<dbReference type="PANTHER" id="PTHR13448">
    <property type="entry name" value="TRANSMEMBRANE PROTEIN 214"/>
    <property type="match status" value="1"/>
</dbReference>
<comment type="subcellular location">
    <subcellularLocation>
        <location evidence="1">Endoplasmic reticulum membrane</location>
        <topology evidence="1">Multi-pass membrane protein</topology>
    </subcellularLocation>
</comment>
<keyword evidence="4 11" id="KW-0812">Transmembrane</keyword>
<comment type="subunit">
    <text evidence="3">Constitutively interacts with CASP4; required for the localization of procaspase 4 to the ER.</text>
</comment>
<protein>
    <submittedName>
        <fullName evidence="12">Uncharacterized protein</fullName>
    </submittedName>
</protein>
<comment type="similarity">
    <text evidence="2">Belongs to the TMEM214 family.</text>
</comment>
<feature type="transmembrane region" description="Helical" evidence="11">
    <location>
        <begin position="23"/>
        <end position="45"/>
    </location>
</feature>
<dbReference type="GO" id="GO:0005789">
    <property type="term" value="C:endoplasmic reticulum membrane"/>
    <property type="evidence" value="ECO:0007669"/>
    <property type="project" value="UniProtKB-SubCell"/>
</dbReference>
<evidence type="ECO:0000256" key="5">
    <source>
        <dbReference type="ARBA" id="ARBA00022703"/>
    </source>
</evidence>
<evidence type="ECO:0000256" key="1">
    <source>
        <dbReference type="ARBA" id="ARBA00004477"/>
    </source>
</evidence>
<evidence type="ECO:0000256" key="2">
    <source>
        <dbReference type="ARBA" id="ARBA00007984"/>
    </source>
</evidence>
<comment type="caution">
    <text evidence="12">The sequence shown here is derived from an EMBL/GenBank/DDBJ whole genome shotgun (WGS) entry which is preliminary data.</text>
</comment>